<reference evidence="2 3" key="2">
    <citation type="submission" date="2018-06" db="EMBL/GenBank/DDBJ databases">
        <authorList>
            <person name="Zhirakovskaya E."/>
        </authorList>
    </citation>
    <scope>NUCLEOTIDE SEQUENCE [LARGE SCALE GENOMIC DNA]</scope>
    <source>
        <strain evidence="2 3">FBKL4.011</strain>
    </source>
</reference>
<comment type="caution">
    <text evidence="2">The sequence shown here is derived from an EMBL/GenBank/DDBJ whole genome shotgun (WGS) entry which is preliminary data.</text>
</comment>
<evidence type="ECO:0008006" key="4">
    <source>
        <dbReference type="Google" id="ProtNLM"/>
    </source>
</evidence>
<dbReference type="Proteomes" id="UP000251213">
    <property type="component" value="Unassembled WGS sequence"/>
</dbReference>
<reference evidence="2 3" key="1">
    <citation type="submission" date="2018-06" db="EMBL/GenBank/DDBJ databases">
        <title>Thermoflavimicrobium daqus sp. nov., a thermophilic microbe isolated from Moutai-flavour Daqu.</title>
        <authorList>
            <person name="Wang X."/>
            <person name="Zhou H."/>
        </authorList>
    </citation>
    <scope>NUCLEOTIDE SEQUENCE [LARGE SCALE GENOMIC DNA]</scope>
    <source>
        <strain evidence="2 3">FBKL4.011</strain>
    </source>
</reference>
<feature type="chain" id="PRO_5017059130" description="Lipoprotein" evidence="1">
    <location>
        <begin position="20"/>
        <end position="170"/>
    </location>
</feature>
<sequence>MKRIIVFLFVCILSVIAVACSGGTIKDGDHVLTSNGDYILYKNEKYKFNAKLPESWDDVFQVKSNTDKAIPEKLETITFELKNENAPIFTIGVFNIPSKSAWDQKELANQWEYLTTKNGKTLAIMQSTEPPASFFDESGNVKEDVKEKLSQLDKMINDELPNISKSIQFE</sequence>
<evidence type="ECO:0000313" key="3">
    <source>
        <dbReference type="Proteomes" id="UP000251213"/>
    </source>
</evidence>
<dbReference type="AlphaFoldDB" id="A0A364K9C2"/>
<name>A0A364K9C2_9BACL</name>
<evidence type="ECO:0000313" key="2">
    <source>
        <dbReference type="EMBL" id="RAL26891.1"/>
    </source>
</evidence>
<gene>
    <name evidence="2" type="ORF">DL897_02255</name>
</gene>
<protein>
    <recommendedName>
        <fullName evidence="4">Lipoprotein</fullName>
    </recommendedName>
</protein>
<dbReference type="OrthoDB" id="2624068at2"/>
<proteinExistence type="predicted"/>
<accession>A0A364K9C2</accession>
<dbReference type="RefSeq" id="WP_113657495.1">
    <property type="nucleotide sequence ID" value="NZ_KZ845663.1"/>
</dbReference>
<keyword evidence="3" id="KW-1185">Reference proteome</keyword>
<dbReference type="EMBL" id="QJKK01000001">
    <property type="protein sequence ID" value="RAL26891.1"/>
    <property type="molecule type" value="Genomic_DNA"/>
</dbReference>
<evidence type="ECO:0000256" key="1">
    <source>
        <dbReference type="SAM" id="SignalP"/>
    </source>
</evidence>
<organism evidence="2 3">
    <name type="scientific">Thermoflavimicrobium daqui</name>
    <dbReference type="NCBI Taxonomy" id="2137476"/>
    <lineage>
        <taxon>Bacteria</taxon>
        <taxon>Bacillati</taxon>
        <taxon>Bacillota</taxon>
        <taxon>Bacilli</taxon>
        <taxon>Bacillales</taxon>
        <taxon>Thermoactinomycetaceae</taxon>
        <taxon>Thermoflavimicrobium</taxon>
    </lineage>
</organism>
<feature type="signal peptide" evidence="1">
    <location>
        <begin position="1"/>
        <end position="19"/>
    </location>
</feature>
<dbReference type="PROSITE" id="PS51257">
    <property type="entry name" value="PROKAR_LIPOPROTEIN"/>
    <property type="match status" value="1"/>
</dbReference>
<keyword evidence="1" id="KW-0732">Signal</keyword>